<evidence type="ECO:0000313" key="1">
    <source>
        <dbReference type="EnsemblPlants" id="MELO3C028868.2.1"/>
    </source>
</evidence>
<name>A0A9I9E532_CUCME</name>
<accession>A0A9I9E532</accession>
<dbReference type="Gramene" id="MELO3C028868.2.1">
    <property type="protein sequence ID" value="MELO3C028868.2.1"/>
    <property type="gene ID" value="MELO3C028868.2"/>
</dbReference>
<proteinExistence type="predicted"/>
<organism evidence="1">
    <name type="scientific">Cucumis melo</name>
    <name type="common">Muskmelon</name>
    <dbReference type="NCBI Taxonomy" id="3656"/>
    <lineage>
        <taxon>Eukaryota</taxon>
        <taxon>Viridiplantae</taxon>
        <taxon>Streptophyta</taxon>
        <taxon>Embryophyta</taxon>
        <taxon>Tracheophyta</taxon>
        <taxon>Spermatophyta</taxon>
        <taxon>Magnoliopsida</taxon>
        <taxon>eudicotyledons</taxon>
        <taxon>Gunneridae</taxon>
        <taxon>Pentapetalae</taxon>
        <taxon>rosids</taxon>
        <taxon>fabids</taxon>
        <taxon>Cucurbitales</taxon>
        <taxon>Cucurbitaceae</taxon>
        <taxon>Benincaseae</taxon>
        <taxon>Cucumis</taxon>
    </lineage>
</organism>
<protein>
    <submittedName>
        <fullName evidence="1">Uncharacterized protein</fullName>
    </submittedName>
</protein>
<reference evidence="1" key="1">
    <citation type="submission" date="2023-03" db="UniProtKB">
        <authorList>
            <consortium name="EnsemblPlants"/>
        </authorList>
    </citation>
    <scope>IDENTIFICATION</scope>
</reference>
<dbReference type="AlphaFoldDB" id="A0A9I9E532"/>
<sequence>MAQGSNIKAKAKSLQDGLNACLQTRFLAFNKELELQESLGHPKVI</sequence>
<dbReference type="EnsemblPlants" id="MELO3C028868.2.1">
    <property type="protein sequence ID" value="MELO3C028868.2.1"/>
    <property type="gene ID" value="MELO3C028868.2"/>
</dbReference>